<feature type="transmembrane region" description="Helical" evidence="9">
    <location>
        <begin position="60"/>
        <end position="86"/>
    </location>
</feature>
<name>A0A1V9YW99_9STRA</name>
<dbReference type="InterPro" id="IPR044726">
    <property type="entry name" value="ABCC_6TM_D2"/>
</dbReference>
<dbReference type="GO" id="GO:0005524">
    <property type="term" value="F:ATP binding"/>
    <property type="evidence" value="ECO:0007669"/>
    <property type="project" value="UniProtKB-KW"/>
</dbReference>
<keyword evidence="2" id="KW-0813">Transport</keyword>
<feature type="transmembrane region" description="Helical" evidence="9">
    <location>
        <begin position="117"/>
        <end position="143"/>
    </location>
</feature>
<dbReference type="SUPFAM" id="SSF90123">
    <property type="entry name" value="ABC transporter transmembrane region"/>
    <property type="match status" value="1"/>
</dbReference>
<dbReference type="InterPro" id="IPR011527">
    <property type="entry name" value="ABC1_TM_dom"/>
</dbReference>
<dbReference type="CDD" id="cd18580">
    <property type="entry name" value="ABC_6TM_ABCC_D2"/>
    <property type="match status" value="1"/>
</dbReference>
<dbReference type="Pfam" id="PF00664">
    <property type="entry name" value="ABC_membrane"/>
    <property type="match status" value="1"/>
</dbReference>
<keyword evidence="8 9" id="KW-0472">Membrane</keyword>
<keyword evidence="7 9" id="KW-1133">Transmembrane helix</keyword>
<dbReference type="GO" id="GO:0012505">
    <property type="term" value="C:endomembrane system"/>
    <property type="evidence" value="ECO:0007669"/>
    <property type="project" value="UniProtKB-SubCell"/>
</dbReference>
<dbReference type="AlphaFoldDB" id="A0A1V9YW99"/>
<evidence type="ECO:0000256" key="4">
    <source>
        <dbReference type="ARBA" id="ARBA00022737"/>
    </source>
</evidence>
<feature type="non-terminal residue" evidence="11">
    <location>
        <position position="423"/>
    </location>
</feature>
<evidence type="ECO:0000256" key="3">
    <source>
        <dbReference type="ARBA" id="ARBA00022692"/>
    </source>
</evidence>
<keyword evidence="3 9" id="KW-0812">Transmembrane</keyword>
<proteinExistence type="predicted"/>
<dbReference type="PANTHER" id="PTHR24223:SF443">
    <property type="entry name" value="MULTIDRUG-RESISTANCE LIKE PROTEIN 1, ISOFORM I"/>
    <property type="match status" value="1"/>
</dbReference>
<dbReference type="InterPro" id="IPR027417">
    <property type="entry name" value="P-loop_NTPase"/>
</dbReference>
<feature type="domain" description="ABC transmembrane type-1" evidence="10">
    <location>
        <begin position="74"/>
        <end position="359"/>
    </location>
</feature>
<comment type="caution">
    <text evidence="11">The sequence shown here is derived from an EMBL/GenBank/DDBJ whole genome shotgun (WGS) entry which is preliminary data.</text>
</comment>
<comment type="subcellular location">
    <subcellularLocation>
        <location evidence="1">Endomembrane system</location>
        <topology evidence="1">Multi-pass membrane protein</topology>
    </subcellularLocation>
</comment>
<evidence type="ECO:0000256" key="5">
    <source>
        <dbReference type="ARBA" id="ARBA00022741"/>
    </source>
</evidence>
<sequence length="423" mass="47642">MDYANAQNYTSTENFTGTLLSPRLSMQDEEIYSPKGDNDEAGRLIEDEDRAVGRVSKKVVIAYFKAIGGWSVVLAIVMLTIAMQVLKIASDLWLTRWSNESNNEPFTTFTQNSGMNMAVYALLALSSCFLVGIQTLSIVSYGIRGSQNMFSAMLINILQAPMRFFDTNPIGRILNRFSADVTLCDMTLPMSISPMLTESSTLLFTLGTAMVMLQWLGFFVLPLLYIYYRLGSYFLEPLREVNRIQQTSISPMISFISESIDGASTIRAFGREQSYRFERLNHIKIDDYTRARLTSCAINVWFSMRMQLISSTIVAVILLALVALHDELSPGIIGLLISYGLSVPSNFTYLVAIWANIETYMISPERIQEYARVEKEGIRESIEPSSWPATGKLEFQNVSFRYKPNDPLVLNNINFTVQGGEKI</sequence>
<dbReference type="InterPro" id="IPR036640">
    <property type="entry name" value="ABC1_TM_sf"/>
</dbReference>
<evidence type="ECO:0000256" key="2">
    <source>
        <dbReference type="ARBA" id="ARBA00022448"/>
    </source>
</evidence>
<keyword evidence="4" id="KW-0677">Repeat</keyword>
<dbReference type="Gene3D" id="1.20.1560.10">
    <property type="entry name" value="ABC transporter type 1, transmembrane domain"/>
    <property type="match status" value="1"/>
</dbReference>
<evidence type="ECO:0000256" key="9">
    <source>
        <dbReference type="SAM" id="Phobius"/>
    </source>
</evidence>
<dbReference type="PANTHER" id="PTHR24223">
    <property type="entry name" value="ATP-BINDING CASSETTE SUB-FAMILY C"/>
    <property type="match status" value="1"/>
</dbReference>
<feature type="transmembrane region" description="Helical" evidence="9">
    <location>
        <begin position="202"/>
        <end position="228"/>
    </location>
</feature>
<dbReference type="Gene3D" id="3.40.50.300">
    <property type="entry name" value="P-loop containing nucleotide triphosphate hydrolases"/>
    <property type="match status" value="1"/>
</dbReference>
<evidence type="ECO:0000259" key="10">
    <source>
        <dbReference type="PROSITE" id="PS50929"/>
    </source>
</evidence>
<dbReference type="GO" id="GO:0016020">
    <property type="term" value="C:membrane"/>
    <property type="evidence" value="ECO:0007669"/>
    <property type="project" value="InterPro"/>
</dbReference>
<gene>
    <name evidence="11" type="ORF">THRCLA_09454</name>
</gene>
<dbReference type="STRING" id="74557.A0A1V9YW99"/>
<evidence type="ECO:0000313" key="12">
    <source>
        <dbReference type="Proteomes" id="UP000243217"/>
    </source>
</evidence>
<keyword evidence="6 11" id="KW-0067">ATP-binding</keyword>
<organism evidence="11 12">
    <name type="scientific">Thraustotheca clavata</name>
    <dbReference type="NCBI Taxonomy" id="74557"/>
    <lineage>
        <taxon>Eukaryota</taxon>
        <taxon>Sar</taxon>
        <taxon>Stramenopiles</taxon>
        <taxon>Oomycota</taxon>
        <taxon>Saprolegniomycetes</taxon>
        <taxon>Saprolegniales</taxon>
        <taxon>Achlyaceae</taxon>
        <taxon>Thraustotheca</taxon>
    </lineage>
</organism>
<dbReference type="EMBL" id="JNBS01002606">
    <property type="protein sequence ID" value="OQR90038.1"/>
    <property type="molecule type" value="Genomic_DNA"/>
</dbReference>
<dbReference type="PROSITE" id="PS50929">
    <property type="entry name" value="ABC_TM1F"/>
    <property type="match status" value="1"/>
</dbReference>
<evidence type="ECO:0000313" key="11">
    <source>
        <dbReference type="EMBL" id="OQR90038.1"/>
    </source>
</evidence>
<keyword evidence="5" id="KW-0547">Nucleotide-binding</keyword>
<evidence type="ECO:0000256" key="8">
    <source>
        <dbReference type="ARBA" id="ARBA00023136"/>
    </source>
</evidence>
<evidence type="ECO:0000256" key="6">
    <source>
        <dbReference type="ARBA" id="ARBA00022840"/>
    </source>
</evidence>
<feature type="transmembrane region" description="Helical" evidence="9">
    <location>
        <begin position="331"/>
        <end position="357"/>
    </location>
</feature>
<dbReference type="GO" id="GO:0140359">
    <property type="term" value="F:ABC-type transporter activity"/>
    <property type="evidence" value="ECO:0007669"/>
    <property type="project" value="InterPro"/>
</dbReference>
<evidence type="ECO:0000256" key="1">
    <source>
        <dbReference type="ARBA" id="ARBA00004127"/>
    </source>
</evidence>
<keyword evidence="12" id="KW-1185">Reference proteome</keyword>
<dbReference type="FunFam" id="1.20.1560.10:FF:000063">
    <property type="entry name" value="Multidrug resistance protein ABC transporter"/>
    <property type="match status" value="1"/>
</dbReference>
<dbReference type="InterPro" id="IPR050173">
    <property type="entry name" value="ABC_transporter_C-like"/>
</dbReference>
<protein>
    <submittedName>
        <fullName evidence="11">ATP-binding Cassette (ABC) Superfamily</fullName>
    </submittedName>
</protein>
<reference evidence="11 12" key="1">
    <citation type="journal article" date="2014" name="Genome Biol. Evol.">
        <title>The secreted proteins of Achlya hypogyna and Thraustotheca clavata identify the ancestral oomycete secretome and reveal gene acquisitions by horizontal gene transfer.</title>
        <authorList>
            <person name="Misner I."/>
            <person name="Blouin N."/>
            <person name="Leonard G."/>
            <person name="Richards T.A."/>
            <person name="Lane C.E."/>
        </authorList>
    </citation>
    <scope>NUCLEOTIDE SEQUENCE [LARGE SCALE GENOMIC DNA]</scope>
    <source>
        <strain evidence="11 12">ATCC 34112</strain>
    </source>
</reference>
<dbReference type="Proteomes" id="UP000243217">
    <property type="component" value="Unassembled WGS sequence"/>
</dbReference>
<evidence type="ECO:0000256" key="7">
    <source>
        <dbReference type="ARBA" id="ARBA00022989"/>
    </source>
</evidence>
<dbReference type="OrthoDB" id="6500128at2759"/>
<accession>A0A1V9YW99</accession>
<feature type="transmembrane region" description="Helical" evidence="9">
    <location>
        <begin position="308"/>
        <end position="325"/>
    </location>
</feature>